<feature type="region of interest" description="Disordered" evidence="1">
    <location>
        <begin position="64"/>
        <end position="150"/>
    </location>
</feature>
<proteinExistence type="predicted"/>
<comment type="caution">
    <text evidence="2">The sequence shown here is derived from an EMBL/GenBank/DDBJ whole genome shotgun (WGS) entry which is preliminary data.</text>
</comment>
<protein>
    <submittedName>
        <fullName evidence="2">Vegetative cell wall protein gp1-like</fullName>
    </submittedName>
</protein>
<name>A0AAX6G4K7_IRIPA</name>
<dbReference type="AlphaFoldDB" id="A0AAX6G4K7"/>
<organism evidence="2 3">
    <name type="scientific">Iris pallida</name>
    <name type="common">Sweet iris</name>
    <dbReference type="NCBI Taxonomy" id="29817"/>
    <lineage>
        <taxon>Eukaryota</taxon>
        <taxon>Viridiplantae</taxon>
        <taxon>Streptophyta</taxon>
        <taxon>Embryophyta</taxon>
        <taxon>Tracheophyta</taxon>
        <taxon>Spermatophyta</taxon>
        <taxon>Magnoliopsida</taxon>
        <taxon>Liliopsida</taxon>
        <taxon>Asparagales</taxon>
        <taxon>Iridaceae</taxon>
        <taxon>Iridoideae</taxon>
        <taxon>Irideae</taxon>
        <taxon>Iris</taxon>
    </lineage>
</organism>
<reference evidence="2" key="2">
    <citation type="submission" date="2023-04" db="EMBL/GenBank/DDBJ databases">
        <authorList>
            <person name="Bruccoleri R.E."/>
            <person name="Oakeley E.J."/>
            <person name="Faust A.-M."/>
            <person name="Dessus-Babus S."/>
            <person name="Altorfer M."/>
            <person name="Burckhardt D."/>
            <person name="Oertli M."/>
            <person name="Naumann U."/>
            <person name="Petersen F."/>
            <person name="Wong J."/>
        </authorList>
    </citation>
    <scope>NUCLEOTIDE SEQUENCE</scope>
    <source>
        <strain evidence="2">GSM-AAB239-AS_SAM_17_03QT</strain>
        <tissue evidence="2">Leaf</tissue>
    </source>
</reference>
<gene>
    <name evidence="2" type="ORF">M6B38_128650</name>
</gene>
<feature type="compositionally biased region" description="Basic and acidic residues" evidence="1">
    <location>
        <begin position="91"/>
        <end position="100"/>
    </location>
</feature>
<evidence type="ECO:0000313" key="3">
    <source>
        <dbReference type="Proteomes" id="UP001140949"/>
    </source>
</evidence>
<reference evidence="2" key="1">
    <citation type="journal article" date="2023" name="GigaByte">
        <title>Genome assembly of the bearded iris, Iris pallida Lam.</title>
        <authorList>
            <person name="Bruccoleri R.E."/>
            <person name="Oakeley E.J."/>
            <person name="Faust A.M.E."/>
            <person name="Altorfer M."/>
            <person name="Dessus-Babus S."/>
            <person name="Burckhardt D."/>
            <person name="Oertli M."/>
            <person name="Naumann U."/>
            <person name="Petersen F."/>
            <person name="Wong J."/>
        </authorList>
    </citation>
    <scope>NUCLEOTIDE SEQUENCE</scope>
    <source>
        <strain evidence="2">GSM-AAB239-AS_SAM_17_03QT</strain>
    </source>
</reference>
<dbReference type="Proteomes" id="UP001140949">
    <property type="component" value="Unassembled WGS sequence"/>
</dbReference>
<keyword evidence="3" id="KW-1185">Reference proteome</keyword>
<dbReference type="EMBL" id="JANAVB010022600">
    <property type="protein sequence ID" value="KAJ6823629.1"/>
    <property type="molecule type" value="Genomic_DNA"/>
</dbReference>
<accession>A0AAX6G4K7</accession>
<sequence length="150" mass="15961">MSTSSADDSVDQATIYLRQCRLLVASPPPHDPTRSAPLSVRPCTGVVAAAVLASHDLSSFSRASVASQPQAPPQIVATPTALAPATSRRTPRCDRGHEEPVPTWEEPALAVRHAVDENHRLRAKVPTDVPDPRRPSNSTSSAPPRVRAPS</sequence>
<evidence type="ECO:0000256" key="1">
    <source>
        <dbReference type="SAM" id="MobiDB-lite"/>
    </source>
</evidence>
<evidence type="ECO:0000313" key="2">
    <source>
        <dbReference type="EMBL" id="KAJ6823629.1"/>
    </source>
</evidence>